<evidence type="ECO:0000313" key="5">
    <source>
        <dbReference type="Proteomes" id="UP000321513"/>
    </source>
</evidence>
<keyword evidence="5" id="KW-1185">Reference proteome</keyword>
<dbReference type="GO" id="GO:0003723">
    <property type="term" value="F:RNA binding"/>
    <property type="evidence" value="ECO:0007669"/>
    <property type="project" value="UniProtKB-UniRule"/>
</dbReference>
<dbReference type="Pfam" id="PF01668">
    <property type="entry name" value="SmpB"/>
    <property type="match status" value="1"/>
</dbReference>
<dbReference type="NCBIfam" id="NF003843">
    <property type="entry name" value="PRK05422.1"/>
    <property type="match status" value="1"/>
</dbReference>
<dbReference type="CDD" id="cd09294">
    <property type="entry name" value="SmpB"/>
    <property type="match status" value="1"/>
</dbReference>
<dbReference type="GO" id="GO:0070930">
    <property type="term" value="P:trans-translation-dependent protein tagging"/>
    <property type="evidence" value="ECO:0007669"/>
    <property type="project" value="TreeGrafter"/>
</dbReference>
<comment type="similarity">
    <text evidence="3">Belongs to the SmpB family.</text>
</comment>
<dbReference type="InterPro" id="IPR000037">
    <property type="entry name" value="SsrA-bd_prot"/>
</dbReference>
<evidence type="ECO:0000313" key="4">
    <source>
        <dbReference type="EMBL" id="GEO08980.1"/>
    </source>
</evidence>
<dbReference type="AlphaFoldDB" id="A0A512BAJ8"/>
<evidence type="ECO:0000256" key="3">
    <source>
        <dbReference type="HAMAP-Rule" id="MF_00023"/>
    </source>
</evidence>
<evidence type="ECO:0000256" key="2">
    <source>
        <dbReference type="ARBA" id="ARBA00022884"/>
    </source>
</evidence>
<organism evidence="4 5">
    <name type="scientific">Segetibacter aerophilus</name>
    <dbReference type="NCBI Taxonomy" id="670293"/>
    <lineage>
        <taxon>Bacteria</taxon>
        <taxon>Pseudomonadati</taxon>
        <taxon>Bacteroidota</taxon>
        <taxon>Chitinophagia</taxon>
        <taxon>Chitinophagales</taxon>
        <taxon>Chitinophagaceae</taxon>
        <taxon>Segetibacter</taxon>
    </lineage>
</organism>
<comment type="subcellular location">
    <subcellularLocation>
        <location evidence="3">Cytoplasm</location>
    </subcellularLocation>
    <text evidence="3">The tmRNA-SmpB complex associates with stalled 70S ribosomes.</text>
</comment>
<gene>
    <name evidence="3 4" type="primary">smpB</name>
    <name evidence="4" type="ORF">SAE01_14760</name>
</gene>
<dbReference type="InterPro" id="IPR020081">
    <property type="entry name" value="SsrA-bd_prot_CS"/>
</dbReference>
<dbReference type="HAMAP" id="MF_00023">
    <property type="entry name" value="SmpB"/>
    <property type="match status" value="1"/>
</dbReference>
<dbReference type="GO" id="GO:0070929">
    <property type="term" value="P:trans-translation"/>
    <property type="evidence" value="ECO:0007669"/>
    <property type="project" value="UniProtKB-UniRule"/>
</dbReference>
<sequence length="147" mass="17358">MATKEMNNRSAYHEYFIEDKWTAGIVLLGTEVKSIREGKVSFNDSFCLLHKNELWVRGLYIAEYSLGTSNNHIAVHDRKLLLKKRELKKIENRMKDKGYTIVPLRVFFNDKHLAKVEIGIGRGKKLYDKRETLKKKDTERDIKRFLK</sequence>
<dbReference type="RefSeq" id="WP_147203043.1">
    <property type="nucleotide sequence ID" value="NZ_BJYT01000004.1"/>
</dbReference>
<dbReference type="InterPro" id="IPR023620">
    <property type="entry name" value="SmpB"/>
</dbReference>
<keyword evidence="1 3" id="KW-0963">Cytoplasm</keyword>
<dbReference type="OrthoDB" id="9805462at2"/>
<dbReference type="SUPFAM" id="SSF74982">
    <property type="entry name" value="Small protein B (SmpB)"/>
    <property type="match status" value="1"/>
</dbReference>
<dbReference type="GO" id="GO:0005829">
    <property type="term" value="C:cytosol"/>
    <property type="evidence" value="ECO:0007669"/>
    <property type="project" value="TreeGrafter"/>
</dbReference>
<dbReference type="PROSITE" id="PS01317">
    <property type="entry name" value="SSRP"/>
    <property type="match status" value="1"/>
</dbReference>
<reference evidence="4 5" key="1">
    <citation type="submission" date="2019-07" db="EMBL/GenBank/DDBJ databases">
        <title>Whole genome shotgun sequence of Segetibacter aerophilus NBRC 106135.</title>
        <authorList>
            <person name="Hosoyama A."/>
            <person name="Uohara A."/>
            <person name="Ohji S."/>
            <person name="Ichikawa N."/>
        </authorList>
    </citation>
    <scope>NUCLEOTIDE SEQUENCE [LARGE SCALE GENOMIC DNA]</scope>
    <source>
        <strain evidence="4 5">NBRC 106135</strain>
    </source>
</reference>
<dbReference type="EMBL" id="BJYT01000004">
    <property type="protein sequence ID" value="GEO08980.1"/>
    <property type="molecule type" value="Genomic_DNA"/>
</dbReference>
<dbReference type="Gene3D" id="2.40.280.10">
    <property type="match status" value="1"/>
</dbReference>
<dbReference type="PANTHER" id="PTHR30308">
    <property type="entry name" value="TMRNA-BINDING COMPONENT OF TRANS-TRANSLATION TAGGING COMPLEX"/>
    <property type="match status" value="1"/>
</dbReference>
<keyword evidence="2 3" id="KW-0694">RNA-binding</keyword>
<accession>A0A512BAJ8</accession>
<comment type="caution">
    <text evidence="4">The sequence shown here is derived from an EMBL/GenBank/DDBJ whole genome shotgun (WGS) entry which is preliminary data.</text>
</comment>
<comment type="function">
    <text evidence="3">Required for rescue of stalled ribosomes mediated by trans-translation. Binds to transfer-messenger RNA (tmRNA), required for stable association of tmRNA with ribosomes. tmRNA and SmpB together mimic tRNA shape, replacing the anticodon stem-loop with SmpB. tmRNA is encoded by the ssrA gene; the 2 termini fold to resemble tRNA(Ala) and it encodes a 'tag peptide', a short internal open reading frame. During trans-translation Ala-aminoacylated tmRNA acts like a tRNA, entering the A-site of stalled ribosomes, displacing the stalled mRNA. The ribosome then switches to translate the ORF on the tmRNA; the nascent peptide is terminated with the 'tag peptide' encoded by the tmRNA and targeted for degradation. The ribosome is freed to recommence translation, which seems to be the essential function of trans-translation.</text>
</comment>
<proteinExistence type="inferred from homology"/>
<protein>
    <recommendedName>
        <fullName evidence="3">SsrA-binding protein</fullName>
    </recommendedName>
    <alternativeName>
        <fullName evidence="3">Small protein B</fullName>
    </alternativeName>
</protein>
<dbReference type="Proteomes" id="UP000321513">
    <property type="component" value="Unassembled WGS sequence"/>
</dbReference>
<name>A0A512BAJ8_9BACT</name>
<dbReference type="PANTHER" id="PTHR30308:SF2">
    <property type="entry name" value="SSRA-BINDING PROTEIN"/>
    <property type="match status" value="1"/>
</dbReference>
<dbReference type="NCBIfam" id="TIGR00086">
    <property type="entry name" value="smpB"/>
    <property type="match status" value="1"/>
</dbReference>
<evidence type="ECO:0000256" key="1">
    <source>
        <dbReference type="ARBA" id="ARBA00022490"/>
    </source>
</evidence>